<evidence type="ECO:0000313" key="3">
    <source>
        <dbReference type="Proteomes" id="UP001489509"/>
    </source>
</evidence>
<sequence>MSEQRPIQPANCIKGIECSVKNCAYHDGKKYCCADHINVGPSFAVSSNDTICATFKRK</sequence>
<dbReference type="EMBL" id="JBBMFD010000001">
    <property type="protein sequence ID" value="MEQ2439253.1"/>
    <property type="molecule type" value="Genomic_DNA"/>
</dbReference>
<dbReference type="Proteomes" id="UP001489509">
    <property type="component" value="Unassembled WGS sequence"/>
</dbReference>
<keyword evidence="3" id="KW-1185">Reference proteome</keyword>
<proteinExistence type="predicted"/>
<gene>
    <name evidence="2" type="ORF">WMO26_00250</name>
</gene>
<accession>A0ABV1DW21</accession>
<dbReference type="InterPro" id="IPR011437">
    <property type="entry name" value="DUF1540"/>
</dbReference>
<evidence type="ECO:0000259" key="1">
    <source>
        <dbReference type="Pfam" id="PF07561"/>
    </source>
</evidence>
<comment type="caution">
    <text evidence="2">The sequence shown here is derived from an EMBL/GenBank/DDBJ whole genome shotgun (WGS) entry which is preliminary data.</text>
</comment>
<reference evidence="2 3" key="1">
    <citation type="submission" date="2024-03" db="EMBL/GenBank/DDBJ databases">
        <title>Human intestinal bacterial collection.</title>
        <authorList>
            <person name="Pauvert C."/>
            <person name="Hitch T.C.A."/>
            <person name="Clavel T."/>
        </authorList>
    </citation>
    <scope>NUCLEOTIDE SEQUENCE [LARGE SCALE GENOMIC DNA]</scope>
    <source>
        <strain evidence="2 3">CLA-JM-H44</strain>
    </source>
</reference>
<protein>
    <submittedName>
        <fullName evidence="2">DUF1540 domain-containing protein</fullName>
    </submittedName>
</protein>
<evidence type="ECO:0000313" key="2">
    <source>
        <dbReference type="EMBL" id="MEQ2439253.1"/>
    </source>
</evidence>
<dbReference type="RefSeq" id="WP_349217505.1">
    <property type="nucleotide sequence ID" value="NZ_JBBMFD010000001.1"/>
</dbReference>
<name>A0ABV1DW21_9FIRM</name>
<dbReference type="Pfam" id="PF07561">
    <property type="entry name" value="DUF1540"/>
    <property type="match status" value="1"/>
</dbReference>
<organism evidence="2 3">
    <name type="scientific">Solibaculum intestinale</name>
    <dbReference type="NCBI Taxonomy" id="3133165"/>
    <lineage>
        <taxon>Bacteria</taxon>
        <taxon>Bacillati</taxon>
        <taxon>Bacillota</taxon>
        <taxon>Clostridia</taxon>
        <taxon>Eubacteriales</taxon>
        <taxon>Oscillospiraceae</taxon>
        <taxon>Solibaculum</taxon>
    </lineage>
</organism>
<feature type="domain" description="DUF1540" evidence="1">
    <location>
        <begin position="16"/>
        <end position="55"/>
    </location>
</feature>